<comment type="caution">
    <text evidence="2">The sequence shown here is derived from an EMBL/GenBank/DDBJ whole genome shotgun (WGS) entry which is preliminary data.</text>
</comment>
<sequence>MKTKLLTACVAAALLAGCGTDGKDPQQQVQAFDGAIQGIEGTYSCTADGVTETGALPKTAYSGFSTVTTTVDSLLFTNPSSCTFTFTPTAGAVDVSNGKSMADVTLTKPRGLASSGSKIVATPFTTLVAQALDGADYTEAAATQVLKDLGLDGITNNTGVSVTELMTDLEGAIAKLQNSADENTKKLAGQLTATTHVLTDVLVKKGTLTSTETAVLAKNLAATVTSSNPFYPAAGATGTGGNIVVDVKATVDAVIADPAKKDTMTNPATTIDDIPADVKTEVGNSETPAKPVDPNPGTGTGTGTGSGGGSTGD</sequence>
<dbReference type="RefSeq" id="WP_061899722.1">
    <property type="nucleotide sequence ID" value="NZ_LOBP01000135.1"/>
</dbReference>
<proteinExistence type="predicted"/>
<dbReference type="PROSITE" id="PS51257">
    <property type="entry name" value="PROKAR_LIPOPROTEIN"/>
    <property type="match status" value="1"/>
</dbReference>
<evidence type="ECO:0000313" key="3">
    <source>
        <dbReference type="Proteomes" id="UP000075609"/>
    </source>
</evidence>
<evidence type="ECO:0000313" key="2">
    <source>
        <dbReference type="EMBL" id="KYN86684.1"/>
    </source>
</evidence>
<dbReference type="EMBL" id="LOBP01000135">
    <property type="protein sequence ID" value="KYN86684.1"/>
    <property type="molecule type" value="Genomic_DNA"/>
</dbReference>
<organism evidence="2 3">
    <name type="scientific">Vibrio cidicii</name>
    <dbReference type="NCBI Taxonomy" id="1763883"/>
    <lineage>
        <taxon>Bacteria</taxon>
        <taxon>Pseudomonadati</taxon>
        <taxon>Pseudomonadota</taxon>
        <taxon>Gammaproteobacteria</taxon>
        <taxon>Vibrionales</taxon>
        <taxon>Vibrionaceae</taxon>
        <taxon>Vibrio</taxon>
    </lineage>
</organism>
<name>A0ABR5W2R0_9VIBR</name>
<reference evidence="2 3" key="1">
    <citation type="submission" date="2015-12" db="EMBL/GenBank/DDBJ databases">
        <authorList>
            <person name="Tarr C.L."/>
            <person name="Gladney L.M."/>
        </authorList>
    </citation>
    <scope>NUCLEOTIDE SEQUENCE [LARGE SCALE GENOMIC DNA]</scope>
    <source>
        <strain evidence="2 3">1048-83</strain>
    </source>
</reference>
<evidence type="ECO:0008006" key="4">
    <source>
        <dbReference type="Google" id="ProtNLM"/>
    </source>
</evidence>
<feature type="region of interest" description="Disordered" evidence="1">
    <location>
        <begin position="262"/>
        <end position="313"/>
    </location>
</feature>
<accession>A0ABR5W2R0</accession>
<gene>
    <name evidence="2" type="ORF">ATY35_13280</name>
</gene>
<feature type="compositionally biased region" description="Gly residues" evidence="1">
    <location>
        <begin position="298"/>
        <end position="313"/>
    </location>
</feature>
<dbReference type="Proteomes" id="UP000075609">
    <property type="component" value="Unassembled WGS sequence"/>
</dbReference>
<evidence type="ECO:0000256" key="1">
    <source>
        <dbReference type="SAM" id="MobiDB-lite"/>
    </source>
</evidence>
<protein>
    <recommendedName>
        <fullName evidence="4">Serine/threonine protein kinase</fullName>
    </recommendedName>
</protein>
<keyword evidence="3" id="KW-1185">Reference proteome</keyword>